<dbReference type="GO" id="GO:0051731">
    <property type="term" value="F:polynucleotide 5'-hydroxyl-kinase activity"/>
    <property type="evidence" value="ECO:0007669"/>
    <property type="project" value="InterPro"/>
</dbReference>
<evidence type="ECO:0000259" key="12">
    <source>
        <dbReference type="Pfam" id="PF24419"/>
    </source>
</evidence>
<feature type="region of interest" description="Disordered" evidence="10">
    <location>
        <begin position="155"/>
        <end position="174"/>
    </location>
</feature>
<keyword evidence="5" id="KW-0547">Nucleotide-binding</keyword>
<dbReference type="Pfam" id="PF25467">
    <property type="entry name" value="NOL9_C"/>
    <property type="match status" value="1"/>
</dbReference>
<dbReference type="PANTHER" id="PTHR12755">
    <property type="entry name" value="CLEAVAGE/POLYADENYLATION FACTOR IA SUBUNIT CLP1P"/>
    <property type="match status" value="1"/>
</dbReference>
<dbReference type="InterPro" id="IPR032319">
    <property type="entry name" value="CLP1_P"/>
</dbReference>
<dbReference type="Pfam" id="PF24419">
    <property type="entry name" value="Cupin_NOL9"/>
    <property type="match status" value="1"/>
</dbReference>
<keyword evidence="4" id="KW-0808">Transferase</keyword>
<feature type="compositionally biased region" description="Low complexity" evidence="10">
    <location>
        <begin position="80"/>
        <end position="99"/>
    </location>
</feature>
<proteinExistence type="inferred from homology"/>
<feature type="region of interest" description="Disordered" evidence="10">
    <location>
        <begin position="243"/>
        <end position="265"/>
    </location>
</feature>
<name>A0A2A4JRE8_HELVI</name>
<dbReference type="InterPro" id="IPR027417">
    <property type="entry name" value="P-loop_NTPase"/>
</dbReference>
<dbReference type="InterPro" id="IPR057573">
    <property type="entry name" value="NOL9_N"/>
</dbReference>
<dbReference type="Gene3D" id="3.40.50.300">
    <property type="entry name" value="P-loop containing nucleotide triphosphate hydrolases"/>
    <property type="match status" value="1"/>
</dbReference>
<dbReference type="Pfam" id="PF16575">
    <property type="entry name" value="CLP1_P"/>
    <property type="match status" value="1"/>
</dbReference>
<dbReference type="EMBL" id="NWSH01000823">
    <property type="protein sequence ID" value="PCG74033.1"/>
    <property type="molecule type" value="Genomic_DNA"/>
</dbReference>
<evidence type="ECO:0000256" key="5">
    <source>
        <dbReference type="ARBA" id="ARBA00022741"/>
    </source>
</evidence>
<evidence type="ECO:0000256" key="8">
    <source>
        <dbReference type="ARBA" id="ARBA00023242"/>
    </source>
</evidence>
<dbReference type="InterPro" id="IPR057570">
    <property type="entry name" value="NOL9_C"/>
</dbReference>
<dbReference type="SUPFAM" id="SSF52540">
    <property type="entry name" value="P-loop containing nucleoside triphosphate hydrolases"/>
    <property type="match status" value="1"/>
</dbReference>
<sequence length="918" mass="103012">MEFFEKAHVSKKKDSKSEEIVKKQLKQMLQGYKESDNELIKQSSDAVEAHRRTEDSASECGVSDLEPINSGGEEDLCQPSTSKSAKMSSSSDHSVVSKLSESKHDTDDNTDELTLGNSDTYIIDVSVSAQSFDFMSETIELSDASEDMSFLEGLEADTSSESNPEDYDNDSDIFDPDGALATKILDKLIKCQLKCKRRGIKRKSEEEQEKTKSLKKDVETTKGDEGQDIEGNVVTLEDLNIMDEDDGDQSVSDKTQNSGTVSESSPFVSITVKDMPEQSLSDIVDDYKHPTVKQIQDIVHCANYKDLFSTDIDMSVEDADNLKPKTRDEEIVEELKDDSTEIPYKSSQDDEPPLKTEIETEVSPEEEEKVKPVQVYRGRNLMYVNRLNSYILVLKHPTELYINGKLKVKPIGGTVEVFGHILKEPVDLFAPNNNFAQCLRTIETPNNYYGMFGKLTAEGLLVREAEEIVTTLGLYDGVVSVSKLNDTKWEFVENNVNMDLFAKCNQSHGSLRAVSAELGCSFMLKKPWRFFEENESWDQAINCGFEKNSRGIVCGGKGLGKSTFLRYFVNRMLANGPVLVIDLDPGQPEFTVAGNVSVTIVDKPLLGPNYTHLKKPDMMLNIGMINTMDNVDRFVSAITKVFAHCFSHGEYSSMPWIVNTMGMCTQMGFKFLLLTILKAQPTFLLQIDSKVPKKRFDCYLKPDAVREMVENFKDERFFRNVEVSKLDYTFILTKHAEGADKHNTALSPKDQRYLNFLAYFGDLININKGAPLLAIVPYELCLSDLNIITNVKVAEEAILKVINGKIVALCQLGTADKGKVFTLDDNTVLCHGIGLVRGVDFDKGVLYILASLLVEHLCVVDTLLYADWAPELCGPERQLPDGIAVPYRSPTNYMQKQFMQAPRRRFNPLQLLKMSRNT</sequence>
<dbReference type="AlphaFoldDB" id="A0A2A4JRE8"/>
<evidence type="ECO:0000256" key="4">
    <source>
        <dbReference type="ARBA" id="ARBA00022679"/>
    </source>
</evidence>
<evidence type="ECO:0000313" key="14">
    <source>
        <dbReference type="EMBL" id="PCG74033.1"/>
    </source>
</evidence>
<comment type="caution">
    <text evidence="14">The sequence shown here is derived from an EMBL/GenBank/DDBJ whole genome shotgun (WGS) entry which is preliminary data.</text>
</comment>
<comment type="subcellular location">
    <subcellularLocation>
        <location evidence="1">Nucleus</location>
        <location evidence="1">Nucleolus</location>
    </subcellularLocation>
</comment>
<keyword evidence="3" id="KW-0698">rRNA processing</keyword>
<dbReference type="GO" id="GO:0000448">
    <property type="term" value="P:cleavage in ITS2 between 5.8S rRNA and LSU-rRNA of tricistronic rRNA transcript (SSU-rRNA, 5.8S rRNA, LSU-rRNA)"/>
    <property type="evidence" value="ECO:0007669"/>
    <property type="project" value="TreeGrafter"/>
</dbReference>
<feature type="region of interest" description="Disordered" evidence="10">
    <location>
        <begin position="36"/>
        <end position="115"/>
    </location>
</feature>
<evidence type="ECO:0000256" key="9">
    <source>
        <dbReference type="ARBA" id="ARBA00071212"/>
    </source>
</evidence>
<dbReference type="STRING" id="7102.A0A2A4JRE8"/>
<evidence type="ECO:0000256" key="6">
    <source>
        <dbReference type="ARBA" id="ARBA00022777"/>
    </source>
</evidence>
<feature type="domain" description="NOL9 N-terminal" evidence="12">
    <location>
        <begin position="387"/>
        <end position="522"/>
    </location>
</feature>
<feature type="domain" description="Clp1 P-loop" evidence="11">
    <location>
        <begin position="555"/>
        <end position="689"/>
    </location>
</feature>
<accession>A0A2A4JRE8</accession>
<dbReference type="InterPro" id="IPR045116">
    <property type="entry name" value="Clp1/Grc3"/>
</dbReference>
<feature type="region of interest" description="Disordered" evidence="10">
    <location>
        <begin position="200"/>
        <end position="226"/>
    </location>
</feature>
<evidence type="ECO:0000256" key="7">
    <source>
        <dbReference type="ARBA" id="ARBA00022840"/>
    </source>
</evidence>
<dbReference type="PANTHER" id="PTHR12755:SF3">
    <property type="entry name" value="POLYNUCLEOTIDE 5'-HYDROXYL-KINASE NOL9"/>
    <property type="match status" value="1"/>
</dbReference>
<keyword evidence="7" id="KW-0067">ATP-binding</keyword>
<evidence type="ECO:0000259" key="11">
    <source>
        <dbReference type="Pfam" id="PF16575"/>
    </source>
</evidence>
<feature type="domain" description="NOL9 C-terminal" evidence="13">
    <location>
        <begin position="775"/>
        <end position="866"/>
    </location>
</feature>
<feature type="compositionally biased region" description="Basic and acidic residues" evidence="10">
    <location>
        <begin position="202"/>
        <end position="225"/>
    </location>
</feature>
<protein>
    <recommendedName>
        <fullName evidence="9">Polynucleotide 5'-hydroxyl-kinase NOL9</fullName>
    </recommendedName>
</protein>
<evidence type="ECO:0000256" key="2">
    <source>
        <dbReference type="ARBA" id="ARBA00011003"/>
    </source>
</evidence>
<gene>
    <name evidence="14" type="ORF">B5V51_13984</name>
</gene>
<evidence type="ECO:0000256" key="1">
    <source>
        <dbReference type="ARBA" id="ARBA00004604"/>
    </source>
</evidence>
<evidence type="ECO:0000259" key="13">
    <source>
        <dbReference type="Pfam" id="PF25467"/>
    </source>
</evidence>
<evidence type="ECO:0000256" key="3">
    <source>
        <dbReference type="ARBA" id="ARBA00022552"/>
    </source>
</evidence>
<dbReference type="GO" id="GO:0005730">
    <property type="term" value="C:nucleolus"/>
    <property type="evidence" value="ECO:0007669"/>
    <property type="project" value="UniProtKB-SubCell"/>
</dbReference>
<feature type="region of interest" description="Disordered" evidence="10">
    <location>
        <begin position="1"/>
        <end position="20"/>
    </location>
</feature>
<feature type="compositionally biased region" description="Acidic residues" evidence="10">
    <location>
        <begin position="163"/>
        <end position="174"/>
    </location>
</feature>
<keyword evidence="8" id="KW-0539">Nucleus</keyword>
<dbReference type="GO" id="GO:0005524">
    <property type="term" value="F:ATP binding"/>
    <property type="evidence" value="ECO:0007669"/>
    <property type="project" value="UniProtKB-KW"/>
</dbReference>
<comment type="similarity">
    <text evidence="2">Belongs to the Clp1 family. NOL9/GRC3 subfamily.</text>
</comment>
<reference evidence="14" key="1">
    <citation type="submission" date="2017-09" db="EMBL/GenBank/DDBJ databases">
        <title>Contemporary evolution of a Lepidopteran species, Heliothis virescens, in response to modern agricultural practices.</title>
        <authorList>
            <person name="Fritz M.L."/>
            <person name="Deyonke A.M."/>
            <person name="Papanicolaou A."/>
            <person name="Micinski S."/>
            <person name="Westbrook J."/>
            <person name="Gould F."/>
        </authorList>
    </citation>
    <scope>NUCLEOTIDE SEQUENCE [LARGE SCALE GENOMIC DNA]</scope>
    <source>
        <strain evidence="14">HvINT-</strain>
        <tissue evidence="14">Whole body</tissue>
    </source>
</reference>
<organism evidence="14">
    <name type="scientific">Heliothis virescens</name>
    <name type="common">Tobacco budworm moth</name>
    <dbReference type="NCBI Taxonomy" id="7102"/>
    <lineage>
        <taxon>Eukaryota</taxon>
        <taxon>Metazoa</taxon>
        <taxon>Ecdysozoa</taxon>
        <taxon>Arthropoda</taxon>
        <taxon>Hexapoda</taxon>
        <taxon>Insecta</taxon>
        <taxon>Pterygota</taxon>
        <taxon>Neoptera</taxon>
        <taxon>Endopterygota</taxon>
        <taxon>Lepidoptera</taxon>
        <taxon>Glossata</taxon>
        <taxon>Ditrysia</taxon>
        <taxon>Noctuoidea</taxon>
        <taxon>Noctuidae</taxon>
        <taxon>Heliothinae</taxon>
        <taxon>Heliothis</taxon>
    </lineage>
</organism>
<evidence type="ECO:0000256" key="10">
    <source>
        <dbReference type="SAM" id="MobiDB-lite"/>
    </source>
</evidence>
<dbReference type="EMBL" id="NWSH01000823">
    <property type="protein sequence ID" value="PCG74031.1"/>
    <property type="molecule type" value="Genomic_DNA"/>
</dbReference>
<keyword evidence="6" id="KW-0418">Kinase</keyword>
<feature type="compositionally biased region" description="Polar residues" evidence="10">
    <location>
        <begin position="249"/>
        <end position="265"/>
    </location>
</feature>